<dbReference type="InterPro" id="IPR013078">
    <property type="entry name" value="His_Pase_superF_clade-1"/>
</dbReference>
<gene>
    <name evidence="2" type="ORF">RAG0_04665</name>
</gene>
<dbReference type="Proteomes" id="UP000178912">
    <property type="component" value="Unassembled WGS sequence"/>
</dbReference>
<dbReference type="SMART" id="SM00855">
    <property type="entry name" value="PGAM"/>
    <property type="match status" value="1"/>
</dbReference>
<dbReference type="EMBL" id="FJUX01000020">
    <property type="protein sequence ID" value="CZS94817.1"/>
    <property type="molecule type" value="Genomic_DNA"/>
</dbReference>
<name>A0A1E1K9R8_9HELO</name>
<feature type="region of interest" description="Disordered" evidence="1">
    <location>
        <begin position="214"/>
        <end position="267"/>
    </location>
</feature>
<reference evidence="3" key="1">
    <citation type="submission" date="2016-03" db="EMBL/GenBank/DDBJ databases">
        <authorList>
            <person name="Guldener U."/>
        </authorList>
    </citation>
    <scope>NUCLEOTIDE SEQUENCE [LARGE SCALE GENOMIC DNA]</scope>
    <source>
        <strain evidence="3">04CH-RAC-A.6.1</strain>
    </source>
</reference>
<feature type="compositionally biased region" description="Basic and acidic residues" evidence="1">
    <location>
        <begin position="255"/>
        <end position="267"/>
    </location>
</feature>
<dbReference type="InterPro" id="IPR050275">
    <property type="entry name" value="PGM_Phosphatase"/>
</dbReference>
<feature type="compositionally biased region" description="Basic and acidic residues" evidence="1">
    <location>
        <begin position="214"/>
        <end position="248"/>
    </location>
</feature>
<evidence type="ECO:0000313" key="2">
    <source>
        <dbReference type="EMBL" id="CZS94817.1"/>
    </source>
</evidence>
<dbReference type="SUPFAM" id="SSF53254">
    <property type="entry name" value="Phosphoglycerate mutase-like"/>
    <property type="match status" value="1"/>
</dbReference>
<evidence type="ECO:0000256" key="1">
    <source>
        <dbReference type="SAM" id="MobiDB-lite"/>
    </source>
</evidence>
<dbReference type="Gene3D" id="3.40.50.1240">
    <property type="entry name" value="Phosphoglycerate mutase-like"/>
    <property type="match status" value="1"/>
</dbReference>
<dbReference type="PANTHER" id="PTHR48100:SF54">
    <property type="entry name" value="PHOSPHATASE SPAC5H10.03-RELATED"/>
    <property type="match status" value="1"/>
</dbReference>
<accession>A0A1E1K9R8</accession>
<dbReference type="OrthoDB" id="496981at2759"/>
<dbReference type="Pfam" id="PF00300">
    <property type="entry name" value="His_Phos_1"/>
    <property type="match status" value="1"/>
</dbReference>
<evidence type="ECO:0000313" key="3">
    <source>
        <dbReference type="Proteomes" id="UP000178912"/>
    </source>
</evidence>
<organism evidence="2 3">
    <name type="scientific">Rhynchosporium agropyri</name>
    <dbReference type="NCBI Taxonomy" id="914238"/>
    <lineage>
        <taxon>Eukaryota</taxon>
        <taxon>Fungi</taxon>
        <taxon>Dikarya</taxon>
        <taxon>Ascomycota</taxon>
        <taxon>Pezizomycotina</taxon>
        <taxon>Leotiomycetes</taxon>
        <taxon>Helotiales</taxon>
        <taxon>Ploettnerulaceae</taxon>
        <taxon>Rhynchosporium</taxon>
    </lineage>
</organism>
<sequence length="267" mass="30092">MAKITIHCVRHAQGFHNLNLDNHKIRDPLLTPFGKSQCESLRQSFPSPGKITHLVASPLRRTIYTTLLSFPAAVQRGLKITALPELQETSNLPCDTGLDLKDLEAEFSEGEYAGTVDLSRVGEDWNSKVGKWSPEAHHIENRARHTRLFLRELAEQSLKTNPEQDVEIVVVTHGGYLHYFTEDWTGAGKFVGTGWTNTEVRSYGFVEGDREGAGLKETRESRIGRIGSEKELGREEQRTLRDAMEREWSASGYQVKRDETEGESAKL</sequence>
<dbReference type="AlphaFoldDB" id="A0A1E1K9R8"/>
<dbReference type="GO" id="GO:0016791">
    <property type="term" value="F:phosphatase activity"/>
    <property type="evidence" value="ECO:0007669"/>
    <property type="project" value="TreeGrafter"/>
</dbReference>
<evidence type="ECO:0008006" key="4">
    <source>
        <dbReference type="Google" id="ProtNLM"/>
    </source>
</evidence>
<protein>
    <recommendedName>
        <fullName evidence="4">Phosphoglycerate mutase family protein</fullName>
    </recommendedName>
</protein>
<proteinExistence type="predicted"/>
<dbReference type="GO" id="GO:0005737">
    <property type="term" value="C:cytoplasm"/>
    <property type="evidence" value="ECO:0007669"/>
    <property type="project" value="TreeGrafter"/>
</dbReference>
<keyword evidence="3" id="KW-1185">Reference proteome</keyword>
<dbReference type="CDD" id="cd07067">
    <property type="entry name" value="HP_PGM_like"/>
    <property type="match status" value="1"/>
</dbReference>
<dbReference type="InterPro" id="IPR029033">
    <property type="entry name" value="His_PPase_superfam"/>
</dbReference>
<dbReference type="PANTHER" id="PTHR48100">
    <property type="entry name" value="BROAD-SPECIFICITY PHOSPHATASE YOR283W-RELATED"/>
    <property type="match status" value="1"/>
</dbReference>